<name>A0A1Q9CD41_SYMMI</name>
<evidence type="ECO:0000313" key="1">
    <source>
        <dbReference type="EMBL" id="OLP80849.1"/>
    </source>
</evidence>
<dbReference type="AlphaFoldDB" id="A0A1Q9CD41"/>
<dbReference type="EMBL" id="LSRX01001338">
    <property type="protein sequence ID" value="OLP80849.1"/>
    <property type="molecule type" value="Genomic_DNA"/>
</dbReference>
<keyword evidence="2" id="KW-1185">Reference proteome</keyword>
<dbReference type="Proteomes" id="UP000186817">
    <property type="component" value="Unassembled WGS sequence"/>
</dbReference>
<sequence length="341" mass="37177">MAPSVWAANKLHEGVANMFNFQCPWQHVVGTSLVFTGSAVPEQPPRKKCKRKVKDTSNANALSSLQLEGSSGIAPPCTLPALTFANAVEVTDTAERFPTWVEDVFQQTSQLQCSHFLPFASLCYSPRSTEPWCERLAVGRILVQSFLSYDRDFNVGRVAMKWHGLIGLAYPGLKNRTIDCQLMSIIGRAYDNRAKIVAGSIDVGPHQCAGLLQYIEYCSGAAKLSKKLIEHGLRGCSLDIAYTADHSHNMLMAKGQDQTRTHSCLWCAEAKTAVSQVHHVFFEANLMWGVHAGLRQAVSAVKTMLSLSETLLAVGTLAVGRNTFTIQANVPVPAHDSGTMG</sequence>
<protein>
    <submittedName>
        <fullName evidence="1">Uncharacterized protein</fullName>
    </submittedName>
</protein>
<reference evidence="1 2" key="1">
    <citation type="submission" date="2016-02" db="EMBL/GenBank/DDBJ databases">
        <title>Genome analysis of coral dinoflagellate symbionts highlights evolutionary adaptations to a symbiotic lifestyle.</title>
        <authorList>
            <person name="Aranda M."/>
            <person name="Li Y."/>
            <person name="Liew Y.J."/>
            <person name="Baumgarten S."/>
            <person name="Simakov O."/>
            <person name="Wilson M."/>
            <person name="Piel J."/>
            <person name="Ashoor H."/>
            <person name="Bougouffa S."/>
            <person name="Bajic V.B."/>
            <person name="Ryu T."/>
            <person name="Ravasi T."/>
            <person name="Bayer T."/>
            <person name="Micklem G."/>
            <person name="Kim H."/>
            <person name="Bhak J."/>
            <person name="Lajeunesse T.C."/>
            <person name="Voolstra C.R."/>
        </authorList>
    </citation>
    <scope>NUCLEOTIDE SEQUENCE [LARGE SCALE GENOMIC DNA]</scope>
    <source>
        <strain evidence="1 2">CCMP2467</strain>
    </source>
</reference>
<evidence type="ECO:0000313" key="2">
    <source>
        <dbReference type="Proteomes" id="UP000186817"/>
    </source>
</evidence>
<comment type="caution">
    <text evidence="1">The sequence shown here is derived from an EMBL/GenBank/DDBJ whole genome shotgun (WGS) entry which is preliminary data.</text>
</comment>
<accession>A0A1Q9CD41</accession>
<dbReference type="OrthoDB" id="477203at2759"/>
<organism evidence="1 2">
    <name type="scientific">Symbiodinium microadriaticum</name>
    <name type="common">Dinoflagellate</name>
    <name type="synonym">Zooxanthella microadriatica</name>
    <dbReference type="NCBI Taxonomy" id="2951"/>
    <lineage>
        <taxon>Eukaryota</taxon>
        <taxon>Sar</taxon>
        <taxon>Alveolata</taxon>
        <taxon>Dinophyceae</taxon>
        <taxon>Suessiales</taxon>
        <taxon>Symbiodiniaceae</taxon>
        <taxon>Symbiodinium</taxon>
    </lineage>
</organism>
<proteinExistence type="predicted"/>
<gene>
    <name evidence="1" type="ORF">AK812_SmicGene38678</name>
</gene>